<dbReference type="GO" id="GO:0042301">
    <property type="term" value="F:phosphate ion binding"/>
    <property type="evidence" value="ECO:0007669"/>
    <property type="project" value="InterPro"/>
</dbReference>
<evidence type="ECO:0000256" key="4">
    <source>
        <dbReference type="SAM" id="MobiDB-lite"/>
    </source>
</evidence>
<evidence type="ECO:0000313" key="8">
    <source>
        <dbReference type="Proteomes" id="UP000220527"/>
    </source>
</evidence>
<feature type="chain" id="PRO_5012292197" description="PBP domain-containing protein" evidence="5">
    <location>
        <begin position="23"/>
        <end position="748"/>
    </location>
</feature>
<dbReference type="InterPro" id="IPR005673">
    <property type="entry name" value="ABC_phos-bd_PstS"/>
</dbReference>
<evidence type="ECO:0000256" key="2">
    <source>
        <dbReference type="ARBA" id="ARBA00022448"/>
    </source>
</evidence>
<dbReference type="Proteomes" id="UP000220527">
    <property type="component" value="Unassembled WGS sequence"/>
</dbReference>
<organism evidence="7 8">
    <name type="scientific">Candidatus Viridilinea mediisalina</name>
    <dbReference type="NCBI Taxonomy" id="2024553"/>
    <lineage>
        <taxon>Bacteria</taxon>
        <taxon>Bacillati</taxon>
        <taxon>Chloroflexota</taxon>
        <taxon>Chloroflexia</taxon>
        <taxon>Chloroflexales</taxon>
        <taxon>Chloroflexineae</taxon>
        <taxon>Oscillochloridaceae</taxon>
        <taxon>Candidatus Viridilinea</taxon>
    </lineage>
</organism>
<feature type="compositionally biased region" description="Low complexity" evidence="4">
    <location>
        <begin position="36"/>
        <end position="61"/>
    </location>
</feature>
<feature type="region of interest" description="Disordered" evidence="4">
    <location>
        <begin position="31"/>
        <end position="61"/>
    </location>
</feature>
<dbReference type="PANTHER" id="PTHR42996">
    <property type="entry name" value="PHOSPHATE-BINDING PROTEIN PSTS"/>
    <property type="match status" value="1"/>
</dbReference>
<dbReference type="GO" id="GO:0043190">
    <property type="term" value="C:ATP-binding cassette (ABC) transporter complex"/>
    <property type="evidence" value="ECO:0007669"/>
    <property type="project" value="InterPro"/>
</dbReference>
<feature type="domain" description="PBP" evidence="6">
    <location>
        <begin position="61"/>
        <end position="354"/>
    </location>
</feature>
<dbReference type="EMBL" id="NQWI01000124">
    <property type="protein sequence ID" value="PDW01605.1"/>
    <property type="molecule type" value="Genomic_DNA"/>
</dbReference>
<reference evidence="8" key="1">
    <citation type="submission" date="2017-08" db="EMBL/GenBank/DDBJ databases">
        <authorList>
            <person name="Grouzdev D.S."/>
            <person name="Gaisin V.A."/>
            <person name="Rysina M.S."/>
            <person name="Gorlenko V.M."/>
        </authorList>
    </citation>
    <scope>NUCLEOTIDE SEQUENCE [LARGE SCALE GENOMIC DNA]</scope>
    <source>
        <strain evidence="8">Kir15-3F</strain>
    </source>
</reference>
<dbReference type="SUPFAM" id="SSF53850">
    <property type="entry name" value="Periplasmic binding protein-like II"/>
    <property type="match status" value="2"/>
</dbReference>
<dbReference type="Gene3D" id="3.40.190.10">
    <property type="entry name" value="Periplasmic binding protein-like II"/>
    <property type="match status" value="4"/>
</dbReference>
<evidence type="ECO:0000256" key="1">
    <source>
        <dbReference type="ARBA" id="ARBA00008725"/>
    </source>
</evidence>
<keyword evidence="3" id="KW-0592">Phosphate transport</keyword>
<sequence length="748" mass="79840">MRIFTRLRVVLLLFALLLPLLAACGGTPEVAPPTTAPAAPAATPEPEAPTEVPTEAPVVTTDGFQPRDLSVTLTGSGASFPDPVYQAWIERYRELAPNVTINYQAVGSGQGRRDFYADITDMGGTDRYASDEELEAYGAPFFHIPTVLGAVVATYNLPGVDELQFSGETLVEIFFGRVTNWSDPLIAEDNPGVDLPDLPITVVHRSDGSGTTSIFTEFLSAISDEWATEIGASDSVEWPTGIGGQQNAGVAAAVAQTEGAIGYVELIYALSNNLPAPAVRNAVGNFVKPTLESTSQAAAGFLAAMPADMRVNIVNPPDGENAYPIAGFTWLLVREEMSDLTTAQALADFLFWAITEGDEEALALRYAPLPEEVKLRTLAMIARINVNGTPAIELPEEYAEALASMPEPEPEPVAAAAFEPRDLSVTLTGSGASFPDPVYQAWIEQYRELAPNVTINYQAVGSGQGRRDFYADITDMGGTDRYASDEEIEAYGAPFFHIPTVLGAVVATYNLPGVDELQFSGETLVEIFFGRVTNWNDPLIAEDNPGVDLPDLAITVVHRSDGSGTTSIFTEFLSAISDEWATEIGASDSVEWPTGIGGQQNAGVAAAVAQTEGAIGYVELIYALSNNLPAPAVRNAVGNFVKPTLESTSQAAAGFLAAMPADMRVNIVNPPDGENAYPIAGFTWLLVREEMSDLTTAQALVDFLYWAINEGDEAALALRYAPLPDEVKELANEMIMSVNVDGVSAFER</sequence>
<evidence type="ECO:0000313" key="7">
    <source>
        <dbReference type="EMBL" id="PDW01605.1"/>
    </source>
</evidence>
<protein>
    <recommendedName>
        <fullName evidence="6">PBP domain-containing protein</fullName>
    </recommendedName>
</protein>
<accession>A0A2A6RFF6</accession>
<keyword evidence="8" id="KW-1185">Reference proteome</keyword>
<dbReference type="Pfam" id="PF12849">
    <property type="entry name" value="PBP_like_2"/>
    <property type="match status" value="2"/>
</dbReference>
<dbReference type="PROSITE" id="PS51257">
    <property type="entry name" value="PROKAR_LIPOPROTEIN"/>
    <property type="match status" value="1"/>
</dbReference>
<keyword evidence="5" id="KW-0732">Signal</keyword>
<dbReference type="GO" id="GO:0035435">
    <property type="term" value="P:phosphate ion transmembrane transport"/>
    <property type="evidence" value="ECO:0007669"/>
    <property type="project" value="InterPro"/>
</dbReference>
<evidence type="ECO:0000256" key="3">
    <source>
        <dbReference type="ARBA" id="ARBA00022592"/>
    </source>
</evidence>
<comment type="caution">
    <text evidence="7">The sequence shown here is derived from an EMBL/GenBank/DDBJ whole genome shotgun (WGS) entry which is preliminary data.</text>
</comment>
<evidence type="ECO:0000259" key="6">
    <source>
        <dbReference type="Pfam" id="PF12849"/>
    </source>
</evidence>
<comment type="similarity">
    <text evidence="1">Belongs to the PstS family.</text>
</comment>
<dbReference type="InterPro" id="IPR050962">
    <property type="entry name" value="Phosphate-bind_PstS"/>
</dbReference>
<dbReference type="PANTHER" id="PTHR42996:SF1">
    <property type="entry name" value="PHOSPHATE-BINDING PROTEIN PSTS"/>
    <property type="match status" value="1"/>
</dbReference>
<evidence type="ECO:0000256" key="5">
    <source>
        <dbReference type="SAM" id="SignalP"/>
    </source>
</evidence>
<feature type="domain" description="PBP" evidence="6">
    <location>
        <begin position="426"/>
        <end position="708"/>
    </location>
</feature>
<dbReference type="AlphaFoldDB" id="A0A2A6RFF6"/>
<keyword evidence="2" id="KW-0813">Transport</keyword>
<feature type="signal peptide" evidence="5">
    <location>
        <begin position="1"/>
        <end position="22"/>
    </location>
</feature>
<dbReference type="CDD" id="cd13565">
    <property type="entry name" value="PBP2_PstS"/>
    <property type="match status" value="2"/>
</dbReference>
<dbReference type="InterPro" id="IPR024370">
    <property type="entry name" value="PBP_domain"/>
</dbReference>
<dbReference type="NCBIfam" id="TIGR00975">
    <property type="entry name" value="3a0107s03"/>
    <property type="match status" value="2"/>
</dbReference>
<gene>
    <name evidence="7" type="ORF">CJ255_18280</name>
</gene>
<dbReference type="RefSeq" id="WP_217352480.1">
    <property type="nucleotide sequence ID" value="NZ_NQWI01000124.1"/>
</dbReference>
<name>A0A2A6RFF6_9CHLR</name>
<proteinExistence type="inferred from homology"/>